<gene>
    <name evidence="2" type="ORF">SAMN06265374_3149</name>
</gene>
<feature type="transmembrane region" description="Helical" evidence="1">
    <location>
        <begin position="84"/>
        <end position="108"/>
    </location>
</feature>
<dbReference type="Proteomes" id="UP001157914">
    <property type="component" value="Unassembled WGS sequence"/>
</dbReference>
<comment type="caution">
    <text evidence="2">The sequence shown here is derived from an EMBL/GenBank/DDBJ whole genome shotgun (WGS) entry which is preliminary data.</text>
</comment>
<protein>
    <recommendedName>
        <fullName evidence="4">Tripartite tricarboxylate transporter TctB family protein</fullName>
    </recommendedName>
</protein>
<dbReference type="RefSeq" id="WP_155193411.1">
    <property type="nucleotide sequence ID" value="NZ_BAAAEA010000004.1"/>
</dbReference>
<feature type="transmembrane region" description="Helical" evidence="1">
    <location>
        <begin position="50"/>
        <end position="72"/>
    </location>
</feature>
<dbReference type="EMBL" id="FXTT01000004">
    <property type="protein sequence ID" value="SMP29854.1"/>
    <property type="molecule type" value="Genomic_DNA"/>
</dbReference>
<feature type="transmembrane region" description="Helical" evidence="1">
    <location>
        <begin position="128"/>
        <end position="147"/>
    </location>
</feature>
<keyword evidence="1" id="KW-1133">Transmembrane helix</keyword>
<organism evidence="2 3">
    <name type="scientific">Roseibium denhamense</name>
    <dbReference type="NCBI Taxonomy" id="76305"/>
    <lineage>
        <taxon>Bacteria</taxon>
        <taxon>Pseudomonadati</taxon>
        <taxon>Pseudomonadota</taxon>
        <taxon>Alphaproteobacteria</taxon>
        <taxon>Hyphomicrobiales</taxon>
        <taxon>Stappiaceae</taxon>
        <taxon>Roseibium</taxon>
    </lineage>
</organism>
<proteinExistence type="predicted"/>
<feature type="transmembrane region" description="Helical" evidence="1">
    <location>
        <begin position="12"/>
        <end position="30"/>
    </location>
</feature>
<feature type="transmembrane region" description="Helical" evidence="1">
    <location>
        <begin position="154"/>
        <end position="171"/>
    </location>
</feature>
<name>A0ABY1PCM7_9HYPH</name>
<reference evidence="2 3" key="1">
    <citation type="submission" date="2017-05" db="EMBL/GenBank/DDBJ databases">
        <authorList>
            <person name="Varghese N."/>
            <person name="Submissions S."/>
        </authorList>
    </citation>
    <scope>NUCLEOTIDE SEQUENCE [LARGE SCALE GENOMIC DNA]</scope>
    <source>
        <strain evidence="2 3">DSM 15949</strain>
    </source>
</reference>
<keyword evidence="3" id="KW-1185">Reference proteome</keyword>
<evidence type="ECO:0000313" key="3">
    <source>
        <dbReference type="Proteomes" id="UP001157914"/>
    </source>
</evidence>
<evidence type="ECO:0008006" key="4">
    <source>
        <dbReference type="Google" id="ProtNLM"/>
    </source>
</evidence>
<keyword evidence="1" id="KW-0812">Transmembrane</keyword>
<evidence type="ECO:0000256" key="1">
    <source>
        <dbReference type="SAM" id="Phobius"/>
    </source>
</evidence>
<sequence>MERPERLRDIAIGLGCVGLALLILLIWIPADVDTGIVDVWRRNVRIGDAMLPSFATAGVLFAGVGVMMRALLGLPGTPIRPVSPAFGLAVAAILAATILLFLYTGPLLTALFHDAETTYREIRHLAPWKYAGVVAGGTFLVFALICLVRHEIRLRSLVIALVSTLVMAAVYDLPFDGLLLPPNGDY</sequence>
<keyword evidence="1" id="KW-0472">Membrane</keyword>
<accession>A0ABY1PCM7</accession>
<evidence type="ECO:0000313" key="2">
    <source>
        <dbReference type="EMBL" id="SMP29854.1"/>
    </source>
</evidence>